<keyword evidence="3" id="KW-0378">Hydrolase</keyword>
<keyword evidence="8" id="KW-1133">Transmembrane helix</keyword>
<gene>
    <name evidence="10" type="ORF">J4P90_09380</name>
</gene>
<evidence type="ECO:0000256" key="1">
    <source>
        <dbReference type="ARBA" id="ARBA00007164"/>
    </source>
</evidence>
<evidence type="ECO:0000259" key="9">
    <source>
        <dbReference type="Pfam" id="PF00768"/>
    </source>
</evidence>
<evidence type="ECO:0000256" key="6">
    <source>
        <dbReference type="ARBA" id="ARBA00023316"/>
    </source>
</evidence>
<evidence type="ECO:0000256" key="4">
    <source>
        <dbReference type="ARBA" id="ARBA00022960"/>
    </source>
</evidence>
<keyword evidence="6" id="KW-0961">Cell wall biogenesis/degradation</keyword>
<evidence type="ECO:0000256" key="2">
    <source>
        <dbReference type="ARBA" id="ARBA00022729"/>
    </source>
</evidence>
<keyword evidence="10" id="KW-0121">Carboxypeptidase</keyword>
<organism evidence="10 11">
    <name type="scientific">Bacillus arachidis</name>
    <dbReference type="NCBI Taxonomy" id="2819290"/>
    <lineage>
        <taxon>Bacteria</taxon>
        <taxon>Bacillati</taxon>
        <taxon>Bacillota</taxon>
        <taxon>Bacilli</taxon>
        <taxon>Bacillales</taxon>
        <taxon>Bacillaceae</taxon>
        <taxon>Bacillus</taxon>
    </lineage>
</organism>
<keyword evidence="5" id="KW-0573">Peptidoglycan synthesis</keyword>
<sequence>MQNFKKLMLLILSFLITAIVVFYFYFYVNGPSIKAKSAILIDTTSEEIVYKKNEDIPLPSVSLSKMMTEYIVLEQIHKGNINWDDRVKINDSSIQTERKDIDINTADQVTVRDLFHAMVLTSNNSAAVSLAEHISKSEQDFTNLMNEKATQLGLSNKTYFANASGIIVNQQEESKITALDASKLAQHLLTDYPIILEISKLTSYQFTFKDIHVFNTNKMLYSLDSNVKFKGVDGLQTSFANSAGYSFAGTVQQGNKRYISIVMGVNGENSVFIETKKLFTYGSEPTRIPSLQSVKDYALSWISLFQFKNLFVQTIIIFVIIIISLFLHIRKRDSEDF</sequence>
<evidence type="ECO:0000256" key="7">
    <source>
        <dbReference type="RuleBase" id="RU004016"/>
    </source>
</evidence>
<dbReference type="SUPFAM" id="SSF56601">
    <property type="entry name" value="beta-lactamase/transpeptidase-like"/>
    <property type="match status" value="1"/>
</dbReference>
<dbReference type="RefSeq" id="WP_208017420.1">
    <property type="nucleotide sequence ID" value="NZ_JAGDQJ010000011.1"/>
</dbReference>
<dbReference type="EMBL" id="JAGDQJ010000011">
    <property type="protein sequence ID" value="MBO1625457.1"/>
    <property type="molecule type" value="Genomic_DNA"/>
</dbReference>
<keyword evidence="10" id="KW-0645">Protease</keyword>
<evidence type="ECO:0000313" key="10">
    <source>
        <dbReference type="EMBL" id="MBO1625457.1"/>
    </source>
</evidence>
<feature type="transmembrane region" description="Helical" evidence="8">
    <location>
        <begin position="310"/>
        <end position="329"/>
    </location>
</feature>
<dbReference type="InterPro" id="IPR018044">
    <property type="entry name" value="Peptidase_S11"/>
</dbReference>
<comment type="similarity">
    <text evidence="1 7">Belongs to the peptidase S11 family.</text>
</comment>
<evidence type="ECO:0000256" key="5">
    <source>
        <dbReference type="ARBA" id="ARBA00022984"/>
    </source>
</evidence>
<evidence type="ECO:0000313" key="11">
    <source>
        <dbReference type="Proteomes" id="UP000677611"/>
    </source>
</evidence>
<protein>
    <submittedName>
        <fullName evidence="10">D-alanyl-D-alanine carboxypeptidase</fullName>
    </submittedName>
</protein>
<evidence type="ECO:0000256" key="8">
    <source>
        <dbReference type="SAM" id="Phobius"/>
    </source>
</evidence>
<keyword evidence="2" id="KW-0732">Signal</keyword>
<proteinExistence type="inferred from homology"/>
<keyword evidence="8" id="KW-0472">Membrane</keyword>
<dbReference type="Gene3D" id="3.40.710.10">
    <property type="entry name" value="DD-peptidase/beta-lactamase superfamily"/>
    <property type="match status" value="1"/>
</dbReference>
<dbReference type="GO" id="GO:0004180">
    <property type="term" value="F:carboxypeptidase activity"/>
    <property type="evidence" value="ECO:0007669"/>
    <property type="project" value="UniProtKB-KW"/>
</dbReference>
<name>A0ABS3NY53_9BACI</name>
<reference evidence="10 11" key="1">
    <citation type="submission" date="2021-03" db="EMBL/GenBank/DDBJ databases">
        <title>Identification of novel Bacillus strains.</title>
        <authorList>
            <person name="Xiao Z."/>
            <person name="Li Y."/>
            <person name="Shen J."/>
        </authorList>
    </citation>
    <scope>NUCLEOTIDE SEQUENCE [LARGE SCALE GENOMIC DNA]</scope>
    <source>
        <strain evidence="10 11">SY8</strain>
    </source>
</reference>
<evidence type="ECO:0000256" key="3">
    <source>
        <dbReference type="ARBA" id="ARBA00022801"/>
    </source>
</evidence>
<dbReference type="InterPro" id="IPR012338">
    <property type="entry name" value="Beta-lactam/transpept-like"/>
</dbReference>
<dbReference type="Pfam" id="PF00768">
    <property type="entry name" value="Peptidase_S11"/>
    <property type="match status" value="1"/>
</dbReference>
<keyword evidence="8" id="KW-0812">Transmembrane</keyword>
<keyword evidence="11" id="KW-1185">Reference proteome</keyword>
<keyword evidence="4" id="KW-0133">Cell shape</keyword>
<accession>A0ABS3NY53</accession>
<dbReference type="PANTHER" id="PTHR21581:SF11">
    <property type="entry name" value="D-ALANYL-D-ALANINE CARBOXYPEPTIDASE DACA"/>
    <property type="match status" value="1"/>
</dbReference>
<dbReference type="Proteomes" id="UP000677611">
    <property type="component" value="Unassembled WGS sequence"/>
</dbReference>
<comment type="caution">
    <text evidence="10">The sequence shown here is derived from an EMBL/GenBank/DDBJ whole genome shotgun (WGS) entry which is preliminary data.</text>
</comment>
<feature type="transmembrane region" description="Helical" evidence="8">
    <location>
        <begin position="7"/>
        <end position="28"/>
    </location>
</feature>
<feature type="domain" description="Peptidase S11 D-alanyl-D-alanine carboxypeptidase A N-terminal" evidence="9">
    <location>
        <begin position="29"/>
        <end position="266"/>
    </location>
</feature>
<dbReference type="PRINTS" id="PR00725">
    <property type="entry name" value="DADACBPTASE1"/>
</dbReference>
<dbReference type="PANTHER" id="PTHR21581">
    <property type="entry name" value="D-ALANYL-D-ALANINE CARBOXYPEPTIDASE"/>
    <property type="match status" value="1"/>
</dbReference>
<dbReference type="InterPro" id="IPR001967">
    <property type="entry name" value="Peptidase_S11_N"/>
</dbReference>